<dbReference type="GO" id="GO:0046872">
    <property type="term" value="F:metal ion binding"/>
    <property type="evidence" value="ECO:0007669"/>
    <property type="project" value="UniProtKB-KW"/>
</dbReference>
<dbReference type="InterPro" id="IPR005905">
    <property type="entry name" value="D_ala_D_ala"/>
</dbReference>
<comment type="caution">
    <text evidence="17">The sequence shown here is derived from an EMBL/GenBank/DDBJ whole genome shotgun (WGS) entry which is preliminary data.</text>
</comment>
<keyword evidence="12" id="KW-0963">Cytoplasm</keyword>
<dbReference type="SUPFAM" id="SSF52440">
    <property type="entry name" value="PreATP-grasp domain"/>
    <property type="match status" value="1"/>
</dbReference>
<evidence type="ECO:0000256" key="2">
    <source>
        <dbReference type="ARBA" id="ARBA00010871"/>
    </source>
</evidence>
<comment type="cofactor">
    <cofactor evidence="14">
        <name>Mg(2+)</name>
        <dbReference type="ChEBI" id="CHEBI:18420"/>
    </cofactor>
    <cofactor evidence="14">
        <name>Mn(2+)</name>
        <dbReference type="ChEBI" id="CHEBI:29035"/>
    </cofactor>
    <text evidence="14">Binds 2 magnesium or manganese ions per subunit.</text>
</comment>
<accession>A0A0G1S3Y0</accession>
<dbReference type="PROSITE" id="PS00844">
    <property type="entry name" value="DALA_DALA_LIGASE_2"/>
    <property type="match status" value="1"/>
</dbReference>
<feature type="domain" description="ATP-grasp" evidence="16">
    <location>
        <begin position="142"/>
        <end position="357"/>
    </location>
</feature>
<keyword evidence="11 12" id="KW-0961">Cell wall biogenesis/degradation</keyword>
<keyword evidence="7 14" id="KW-0460">Magnesium</keyword>
<comment type="catalytic activity">
    <reaction evidence="12">
        <text>2 D-alanine + ATP = D-alanyl-D-alanine + ADP + phosphate + H(+)</text>
        <dbReference type="Rhea" id="RHEA:11224"/>
        <dbReference type="ChEBI" id="CHEBI:15378"/>
        <dbReference type="ChEBI" id="CHEBI:30616"/>
        <dbReference type="ChEBI" id="CHEBI:43474"/>
        <dbReference type="ChEBI" id="CHEBI:57416"/>
        <dbReference type="ChEBI" id="CHEBI:57822"/>
        <dbReference type="ChEBI" id="CHEBI:456216"/>
        <dbReference type="EC" id="6.3.2.4"/>
    </reaction>
</comment>
<dbReference type="InterPro" id="IPR016185">
    <property type="entry name" value="PreATP-grasp_dom_sf"/>
</dbReference>
<dbReference type="PANTHER" id="PTHR23132:SF25">
    <property type="entry name" value="D-ALANINE--D-ALANINE LIGASE A"/>
    <property type="match status" value="1"/>
</dbReference>
<evidence type="ECO:0000256" key="1">
    <source>
        <dbReference type="ARBA" id="ARBA00001936"/>
    </source>
</evidence>
<keyword evidence="8 12" id="KW-0133">Cell shape</keyword>
<dbReference type="EC" id="6.3.2.4" evidence="12"/>
<dbReference type="InterPro" id="IPR013815">
    <property type="entry name" value="ATP_grasp_subdomain_1"/>
</dbReference>
<evidence type="ECO:0000256" key="7">
    <source>
        <dbReference type="ARBA" id="ARBA00022842"/>
    </source>
</evidence>
<evidence type="ECO:0000256" key="8">
    <source>
        <dbReference type="ARBA" id="ARBA00022960"/>
    </source>
</evidence>
<dbReference type="GO" id="GO:0005524">
    <property type="term" value="F:ATP binding"/>
    <property type="evidence" value="ECO:0007669"/>
    <property type="project" value="UniProtKB-UniRule"/>
</dbReference>
<evidence type="ECO:0000256" key="13">
    <source>
        <dbReference type="PIRSR" id="PIRSR039102-1"/>
    </source>
</evidence>
<evidence type="ECO:0000256" key="12">
    <source>
        <dbReference type="HAMAP-Rule" id="MF_00047"/>
    </source>
</evidence>
<evidence type="ECO:0000256" key="9">
    <source>
        <dbReference type="ARBA" id="ARBA00022984"/>
    </source>
</evidence>
<gene>
    <name evidence="12" type="primary">ddl</name>
    <name evidence="17" type="ORF">UX86_C0013G0008</name>
</gene>
<dbReference type="Pfam" id="PF07478">
    <property type="entry name" value="Dala_Dala_lig_C"/>
    <property type="match status" value="1"/>
</dbReference>
<dbReference type="SUPFAM" id="SSF56059">
    <property type="entry name" value="Glutathione synthetase ATP-binding domain-like"/>
    <property type="match status" value="1"/>
</dbReference>
<dbReference type="PROSITE" id="PS00843">
    <property type="entry name" value="DALA_DALA_LIGASE_1"/>
    <property type="match status" value="1"/>
</dbReference>
<dbReference type="PATRIC" id="fig|1618364.3.peg.471"/>
<dbReference type="HAMAP" id="MF_00047">
    <property type="entry name" value="Dala_Dala_lig"/>
    <property type="match status" value="1"/>
</dbReference>
<feature type="binding site" evidence="14">
    <location>
        <position position="330"/>
    </location>
    <ligand>
        <name>Mg(2+)</name>
        <dbReference type="ChEBI" id="CHEBI:18420"/>
        <label>2</label>
    </ligand>
</feature>
<dbReference type="GO" id="GO:0008360">
    <property type="term" value="P:regulation of cell shape"/>
    <property type="evidence" value="ECO:0007669"/>
    <property type="project" value="UniProtKB-KW"/>
</dbReference>
<keyword evidence="5 15" id="KW-0547">Nucleotide-binding</keyword>
<keyword evidence="6 15" id="KW-0067">ATP-binding</keyword>
<evidence type="ECO:0000313" key="17">
    <source>
        <dbReference type="EMBL" id="KKU64081.1"/>
    </source>
</evidence>
<evidence type="ECO:0000256" key="4">
    <source>
        <dbReference type="ARBA" id="ARBA00022723"/>
    </source>
</evidence>
<proteinExistence type="inferred from homology"/>
<dbReference type="NCBIfam" id="NF002528">
    <property type="entry name" value="PRK01966.1-4"/>
    <property type="match status" value="1"/>
</dbReference>
<keyword evidence="3 12" id="KW-0436">Ligase</keyword>
<dbReference type="Gene3D" id="3.30.470.20">
    <property type="entry name" value="ATP-grasp fold, B domain"/>
    <property type="match status" value="1"/>
</dbReference>
<name>A0A0G1S3Y0_9BACT</name>
<dbReference type="Proteomes" id="UP000034502">
    <property type="component" value="Unassembled WGS sequence"/>
</dbReference>
<dbReference type="InterPro" id="IPR011095">
    <property type="entry name" value="Dala_Dala_lig_C"/>
</dbReference>
<dbReference type="PANTHER" id="PTHR23132">
    <property type="entry name" value="D-ALANINE--D-ALANINE LIGASE"/>
    <property type="match status" value="1"/>
</dbReference>
<organism evidence="17 18">
    <name type="scientific">Candidatus Amesbacteria bacterium GW2011_GWC1_47_15</name>
    <dbReference type="NCBI Taxonomy" id="1618364"/>
    <lineage>
        <taxon>Bacteria</taxon>
        <taxon>Candidatus Amesiibacteriota</taxon>
    </lineage>
</organism>
<comment type="cofactor">
    <cofactor evidence="1">
        <name>Mn(2+)</name>
        <dbReference type="ChEBI" id="CHEBI:29035"/>
    </cofactor>
</comment>
<dbReference type="EMBL" id="LCNU01000013">
    <property type="protein sequence ID" value="KKU64081.1"/>
    <property type="molecule type" value="Genomic_DNA"/>
</dbReference>
<dbReference type="Pfam" id="PF01820">
    <property type="entry name" value="Dala_Dala_lig_N"/>
    <property type="match status" value="1"/>
</dbReference>
<dbReference type="GO" id="GO:0009252">
    <property type="term" value="P:peptidoglycan biosynthetic process"/>
    <property type="evidence" value="ECO:0007669"/>
    <property type="project" value="UniProtKB-UniRule"/>
</dbReference>
<keyword evidence="4 14" id="KW-0479">Metal-binding</keyword>
<dbReference type="Gene3D" id="3.40.50.20">
    <property type="match status" value="1"/>
</dbReference>
<feature type="active site" evidence="13">
    <location>
        <position position="16"/>
    </location>
</feature>
<evidence type="ECO:0000259" key="16">
    <source>
        <dbReference type="PROSITE" id="PS50975"/>
    </source>
</evidence>
<dbReference type="InterPro" id="IPR000291">
    <property type="entry name" value="D-Ala_lig_Van_CS"/>
</dbReference>
<protein>
    <recommendedName>
        <fullName evidence="12">D-alanine--D-alanine ligase</fullName>
        <ecNumber evidence="12">6.3.2.4</ecNumber>
    </recommendedName>
    <alternativeName>
        <fullName evidence="12">D-Ala-D-Ala ligase</fullName>
    </alternativeName>
    <alternativeName>
        <fullName evidence="12">D-alanylalanine synthetase</fullName>
    </alternativeName>
</protein>
<dbReference type="PIRSF" id="PIRSF039102">
    <property type="entry name" value="Ddl/VanB"/>
    <property type="match status" value="1"/>
</dbReference>
<evidence type="ECO:0000256" key="6">
    <source>
        <dbReference type="ARBA" id="ARBA00022840"/>
    </source>
</evidence>
<dbReference type="AlphaFoldDB" id="A0A0G1S3Y0"/>
<evidence type="ECO:0000256" key="14">
    <source>
        <dbReference type="PIRSR" id="PIRSR039102-3"/>
    </source>
</evidence>
<feature type="active site" evidence="13">
    <location>
        <position position="335"/>
    </location>
</feature>
<dbReference type="GO" id="GO:0008716">
    <property type="term" value="F:D-alanine-D-alanine ligase activity"/>
    <property type="evidence" value="ECO:0007669"/>
    <property type="project" value="UniProtKB-UniRule"/>
</dbReference>
<dbReference type="InterPro" id="IPR011127">
    <property type="entry name" value="Dala_Dala_lig_N"/>
</dbReference>
<keyword evidence="9 12" id="KW-0573">Peptidoglycan synthesis</keyword>
<dbReference type="STRING" id="1618364.UX86_C0013G0008"/>
<comment type="pathway">
    <text evidence="12">Cell wall biogenesis; peptidoglycan biosynthesis.</text>
</comment>
<dbReference type="GO" id="GO:0005829">
    <property type="term" value="C:cytosol"/>
    <property type="evidence" value="ECO:0007669"/>
    <property type="project" value="TreeGrafter"/>
</dbReference>
<feature type="binding site" evidence="14">
    <location>
        <position position="328"/>
    </location>
    <ligand>
        <name>Mg(2+)</name>
        <dbReference type="ChEBI" id="CHEBI:18420"/>
        <label>1</label>
    </ligand>
</feature>
<dbReference type="UniPathway" id="UPA00219"/>
<feature type="binding site" evidence="14">
    <location>
        <position position="314"/>
    </location>
    <ligand>
        <name>Mg(2+)</name>
        <dbReference type="ChEBI" id="CHEBI:18420"/>
        <label>1</label>
    </ligand>
</feature>
<dbReference type="PROSITE" id="PS50975">
    <property type="entry name" value="ATP_GRASP"/>
    <property type="match status" value="1"/>
</dbReference>
<evidence type="ECO:0000256" key="10">
    <source>
        <dbReference type="ARBA" id="ARBA00023211"/>
    </source>
</evidence>
<feature type="active site" evidence="13">
    <location>
        <position position="190"/>
    </location>
</feature>
<reference evidence="17 18" key="1">
    <citation type="journal article" date="2015" name="Nature">
        <title>rRNA introns, odd ribosomes, and small enigmatic genomes across a large radiation of phyla.</title>
        <authorList>
            <person name="Brown C.T."/>
            <person name="Hug L.A."/>
            <person name="Thomas B.C."/>
            <person name="Sharon I."/>
            <person name="Castelle C.J."/>
            <person name="Singh A."/>
            <person name="Wilkins M.J."/>
            <person name="Williams K.H."/>
            <person name="Banfield J.F."/>
        </authorList>
    </citation>
    <scope>NUCLEOTIDE SEQUENCE [LARGE SCALE GENOMIC DNA]</scope>
</reference>
<evidence type="ECO:0000256" key="15">
    <source>
        <dbReference type="PROSITE-ProRule" id="PRU00409"/>
    </source>
</evidence>
<dbReference type="GO" id="GO:0071555">
    <property type="term" value="P:cell wall organization"/>
    <property type="evidence" value="ECO:0007669"/>
    <property type="project" value="UniProtKB-KW"/>
</dbReference>
<sequence>MSKKNLIVLFGGKSTEHEISIITALQAIENLDRTKYDITPIYVSKFGKWILGDSSFFSPNKYKDLALIERKYPSVSITLGDVGRLSKNLFQTLKHADVIFPIFHGTNGEDGSTQGLLELLNIPYVGCGVISSALGMDKIIQKQIFTQIGLPQVKYQWFYRQTWKANPKKTLAQLSKLKYPLYVKPCNGGSSVGISRVAKISKLKVALEVAAYYDRKILVEESAENFMEINISVMGNSGSALETSVCEYVPSKGLLTYEDKYMSKGSKTDLKNAGMASGKHIIPASIKPATAKKISDYAKQAFSAIDGQGFTRADFLVSLDEKTIYINELNTIPGSLAHFLWTASGYTHSQFLDKLVELAENRHKEKSQLTFNFNTNILSNLGSITQGKLKV</sequence>
<evidence type="ECO:0000256" key="5">
    <source>
        <dbReference type="ARBA" id="ARBA00022741"/>
    </source>
</evidence>
<evidence type="ECO:0000256" key="3">
    <source>
        <dbReference type="ARBA" id="ARBA00022598"/>
    </source>
</evidence>
<dbReference type="Gene3D" id="3.30.1490.20">
    <property type="entry name" value="ATP-grasp fold, A domain"/>
    <property type="match status" value="1"/>
</dbReference>
<dbReference type="InterPro" id="IPR011761">
    <property type="entry name" value="ATP-grasp"/>
</dbReference>
<comment type="similarity">
    <text evidence="2 12">Belongs to the D-alanine--D-alanine ligase family.</text>
</comment>
<comment type="function">
    <text evidence="12">Cell wall formation.</text>
</comment>
<dbReference type="NCBIfam" id="TIGR01205">
    <property type="entry name" value="D_ala_D_alaTIGR"/>
    <property type="match status" value="1"/>
</dbReference>
<feature type="binding site" evidence="14">
    <location>
        <position position="328"/>
    </location>
    <ligand>
        <name>Mg(2+)</name>
        <dbReference type="ChEBI" id="CHEBI:18420"/>
        <label>2</label>
    </ligand>
</feature>
<comment type="subcellular location">
    <subcellularLocation>
        <location evidence="12">Cytoplasm</location>
    </subcellularLocation>
</comment>
<evidence type="ECO:0000313" key="18">
    <source>
        <dbReference type="Proteomes" id="UP000034502"/>
    </source>
</evidence>
<evidence type="ECO:0000256" key="11">
    <source>
        <dbReference type="ARBA" id="ARBA00023316"/>
    </source>
</evidence>
<keyword evidence="10 14" id="KW-0464">Manganese</keyword>